<dbReference type="Gene3D" id="2.130.10.10">
    <property type="entry name" value="YVTN repeat-like/Quinoprotein amine dehydrogenase"/>
    <property type="match status" value="1"/>
</dbReference>
<protein>
    <submittedName>
        <fullName evidence="3">Uncharacterized protein</fullName>
    </submittedName>
</protein>
<feature type="non-terminal residue" evidence="3">
    <location>
        <position position="1"/>
    </location>
</feature>
<dbReference type="GO" id="GO:0140496">
    <property type="term" value="F:gamma-tubulin complex binding"/>
    <property type="evidence" value="ECO:0007669"/>
    <property type="project" value="InterPro"/>
</dbReference>
<dbReference type="Proteomes" id="UP000279271">
    <property type="component" value="Unassembled WGS sequence"/>
</dbReference>
<dbReference type="AlphaFoldDB" id="A0A3M7KUD5"/>
<keyword evidence="1" id="KW-0175">Coiled coil</keyword>
<feature type="compositionally biased region" description="Low complexity" evidence="2">
    <location>
        <begin position="337"/>
        <end position="351"/>
    </location>
</feature>
<dbReference type="InterPro" id="IPR015943">
    <property type="entry name" value="WD40/YVTN_repeat-like_dom_sf"/>
</dbReference>
<dbReference type="PANTHER" id="PTHR45096">
    <property type="entry name" value="PROTEIN NEDD1"/>
    <property type="match status" value="1"/>
</dbReference>
<feature type="coiled-coil region" evidence="1">
    <location>
        <begin position="480"/>
        <end position="507"/>
    </location>
</feature>
<comment type="caution">
    <text evidence="3">The sequence shown here is derived from an EMBL/GenBank/DDBJ whole genome shotgun (WGS) entry which is preliminary data.</text>
</comment>
<dbReference type="InterPro" id="IPR036322">
    <property type="entry name" value="WD40_repeat_dom_sf"/>
</dbReference>
<evidence type="ECO:0000313" key="4">
    <source>
        <dbReference type="Proteomes" id="UP000279271"/>
    </source>
</evidence>
<organism evidence="3 4">
    <name type="scientific">Auxenochlorella protothecoides</name>
    <name type="common">Green microalga</name>
    <name type="synonym">Chlorella protothecoides</name>
    <dbReference type="NCBI Taxonomy" id="3075"/>
    <lineage>
        <taxon>Eukaryota</taxon>
        <taxon>Viridiplantae</taxon>
        <taxon>Chlorophyta</taxon>
        <taxon>core chlorophytes</taxon>
        <taxon>Trebouxiophyceae</taxon>
        <taxon>Chlorellales</taxon>
        <taxon>Chlorellaceae</taxon>
        <taxon>Auxenochlorella</taxon>
    </lineage>
</organism>
<evidence type="ECO:0000256" key="2">
    <source>
        <dbReference type="SAM" id="MobiDB-lite"/>
    </source>
</evidence>
<dbReference type="InterPro" id="IPR044621">
    <property type="entry name" value="NEDD1"/>
</dbReference>
<sequence length="514" mass="52847">IPAPWTAGMGTGDYPAELLAGCSGTSLHLWRVSNVNSSPPVPNSHPGQQPLEVVAWNRNNKVVAGARADGSVSLSYSNGEAMSVLNRPAGSSAIVTPTALAWASGSKRLAVAGRSGAIGVHDMTNKACTTVHLPEPIAALQYHPADRFLAVCGGASATLLDRDLRPVGQLTPEPGMAPATCMHLDSSSACLTLGHADGSLNVWDLPSRRTVAASQALGRGGICSVSSPAGDPSSVYAAAKDGSVWCLVSVGEGHGVGPAGSTAPSAGAAALEDIRRRLPLAIGSRWGTEAGQDRAAATPAPQVTAREWSEGPRREAAREGGDAGSAGGAHGPRPHTSEPTSSTASANANPALQRAPSGARLSSPAKSSPGTDSGKKGADTAQEGWRIPAVARDSPPRSFRPGREAAEGPGSPDGSNESVRPMEEDSLLGTAPAQGAAAGSPLRRQPPPPLASVSQDDLLALHLDMLNQFQAQRIHMEELLKEMGSRQDQLSAELSSLRQQLGSLLTQRNDLRWL</sequence>
<feature type="compositionally biased region" description="Basic and acidic residues" evidence="2">
    <location>
        <begin position="307"/>
        <end position="321"/>
    </location>
</feature>
<dbReference type="PANTHER" id="PTHR45096:SF1">
    <property type="entry name" value="PROTEIN NEDD1"/>
    <property type="match status" value="1"/>
</dbReference>
<dbReference type="SUPFAM" id="SSF50978">
    <property type="entry name" value="WD40 repeat-like"/>
    <property type="match status" value="1"/>
</dbReference>
<dbReference type="GO" id="GO:0010968">
    <property type="term" value="P:regulation of microtubule nucleation"/>
    <property type="evidence" value="ECO:0007669"/>
    <property type="project" value="InterPro"/>
</dbReference>
<feature type="region of interest" description="Disordered" evidence="2">
    <location>
        <begin position="285"/>
        <end position="453"/>
    </location>
</feature>
<proteinExistence type="predicted"/>
<evidence type="ECO:0000313" key="3">
    <source>
        <dbReference type="EMBL" id="RMZ53464.1"/>
    </source>
</evidence>
<evidence type="ECO:0000256" key="1">
    <source>
        <dbReference type="SAM" id="Coils"/>
    </source>
</evidence>
<gene>
    <name evidence="3" type="ORF">APUTEX25_003286</name>
</gene>
<dbReference type="EMBL" id="QOKY01000197">
    <property type="protein sequence ID" value="RMZ53464.1"/>
    <property type="molecule type" value="Genomic_DNA"/>
</dbReference>
<accession>A0A3M7KUD5</accession>
<name>A0A3M7KUD5_AUXPR</name>
<reference evidence="4" key="1">
    <citation type="journal article" date="2018" name="Algal Res.">
        <title>Characterization of plant carbon substrate utilization by Auxenochlorella protothecoides.</title>
        <authorList>
            <person name="Vogler B.W."/>
            <person name="Starkenburg S.R."/>
            <person name="Sudasinghe N."/>
            <person name="Schambach J.Y."/>
            <person name="Rollin J.A."/>
            <person name="Pattathil S."/>
            <person name="Barry A.N."/>
        </authorList>
    </citation>
    <scope>NUCLEOTIDE SEQUENCE [LARGE SCALE GENOMIC DNA]</scope>
    <source>
        <strain evidence="4">UTEX 25</strain>
    </source>
</reference>